<organism evidence="2 3">
    <name type="scientific">Solanum commersonii</name>
    <name type="common">Commerson's wild potato</name>
    <name type="synonym">Commerson's nightshade</name>
    <dbReference type="NCBI Taxonomy" id="4109"/>
    <lineage>
        <taxon>Eukaryota</taxon>
        <taxon>Viridiplantae</taxon>
        <taxon>Streptophyta</taxon>
        <taxon>Embryophyta</taxon>
        <taxon>Tracheophyta</taxon>
        <taxon>Spermatophyta</taxon>
        <taxon>Magnoliopsida</taxon>
        <taxon>eudicotyledons</taxon>
        <taxon>Gunneridae</taxon>
        <taxon>Pentapetalae</taxon>
        <taxon>asterids</taxon>
        <taxon>lamiids</taxon>
        <taxon>Solanales</taxon>
        <taxon>Solanaceae</taxon>
        <taxon>Solanoideae</taxon>
        <taxon>Solaneae</taxon>
        <taxon>Solanum</taxon>
    </lineage>
</organism>
<feature type="transmembrane region" description="Helical" evidence="1">
    <location>
        <begin position="48"/>
        <end position="73"/>
    </location>
</feature>
<reference evidence="2 3" key="1">
    <citation type="submission" date="2020-09" db="EMBL/GenBank/DDBJ databases">
        <title>De no assembly of potato wild relative species, Solanum commersonii.</title>
        <authorList>
            <person name="Cho K."/>
        </authorList>
    </citation>
    <scope>NUCLEOTIDE SEQUENCE [LARGE SCALE GENOMIC DNA]</scope>
    <source>
        <strain evidence="2">LZ3.2</strain>
        <tissue evidence="2">Leaf</tissue>
    </source>
</reference>
<accession>A0A9J5WQ87</accession>
<gene>
    <name evidence="2" type="ORF">H5410_057619</name>
</gene>
<evidence type="ECO:0000313" key="3">
    <source>
        <dbReference type="Proteomes" id="UP000824120"/>
    </source>
</evidence>
<protein>
    <submittedName>
        <fullName evidence="2">Uncharacterized protein</fullName>
    </submittedName>
</protein>
<evidence type="ECO:0000256" key="1">
    <source>
        <dbReference type="SAM" id="Phobius"/>
    </source>
</evidence>
<keyword evidence="1" id="KW-0812">Transmembrane</keyword>
<comment type="caution">
    <text evidence="2">The sequence shown here is derived from an EMBL/GenBank/DDBJ whole genome shotgun (WGS) entry which is preliminary data.</text>
</comment>
<keyword evidence="3" id="KW-1185">Reference proteome</keyword>
<dbReference type="AlphaFoldDB" id="A0A9J5WQ87"/>
<name>A0A9J5WQ87_SOLCO</name>
<dbReference type="Proteomes" id="UP000824120">
    <property type="component" value="Chromosome 11"/>
</dbReference>
<evidence type="ECO:0000313" key="2">
    <source>
        <dbReference type="EMBL" id="KAG5577485.1"/>
    </source>
</evidence>
<dbReference type="EMBL" id="JACXVP010000011">
    <property type="protein sequence ID" value="KAG5577485.1"/>
    <property type="molecule type" value="Genomic_DNA"/>
</dbReference>
<proteinExistence type="predicted"/>
<keyword evidence="1" id="KW-1133">Transmembrane helix</keyword>
<sequence length="91" mass="10329">MNRGCADTPNKRLNIVGKRKVEDTTQLQIIDAMTLDKRVRRTRIRVEGFVMLPVIVVMPSSLLFFFVFGFVALELDGLSKTTYLPPRDSGK</sequence>
<feature type="non-terminal residue" evidence="2">
    <location>
        <position position="91"/>
    </location>
</feature>
<keyword evidence="1" id="KW-0472">Membrane</keyword>